<accession>A0A7J7JMX0</accession>
<dbReference type="AlphaFoldDB" id="A0A7J7JMX0"/>
<dbReference type="PROSITE" id="PS51778">
    <property type="entry name" value="VAST"/>
    <property type="match status" value="1"/>
</dbReference>
<keyword evidence="2" id="KW-0472">Membrane</keyword>
<feature type="domain" description="VASt" evidence="4">
    <location>
        <begin position="29"/>
        <end position="203"/>
    </location>
</feature>
<organism evidence="5 6">
    <name type="scientific">Bugula neritina</name>
    <name type="common">Brown bryozoan</name>
    <name type="synonym">Sertularia neritina</name>
    <dbReference type="NCBI Taxonomy" id="10212"/>
    <lineage>
        <taxon>Eukaryota</taxon>
        <taxon>Metazoa</taxon>
        <taxon>Spiralia</taxon>
        <taxon>Lophotrochozoa</taxon>
        <taxon>Bryozoa</taxon>
        <taxon>Gymnolaemata</taxon>
        <taxon>Cheilostomatida</taxon>
        <taxon>Flustrina</taxon>
        <taxon>Buguloidea</taxon>
        <taxon>Bugulidae</taxon>
        <taxon>Bugula</taxon>
    </lineage>
</organism>
<dbReference type="PANTHER" id="PTHR23319">
    <property type="entry name" value="GRAM DOMAIN CONTAINING 1B, ISOFORM E"/>
    <property type="match status" value="1"/>
</dbReference>
<dbReference type="GO" id="GO:0120015">
    <property type="term" value="F:sterol transfer activity"/>
    <property type="evidence" value="ECO:0007669"/>
    <property type="project" value="TreeGrafter"/>
</dbReference>
<evidence type="ECO:0000256" key="2">
    <source>
        <dbReference type="ARBA" id="ARBA00023136"/>
    </source>
</evidence>
<name>A0A7J7JMX0_BUGNE</name>
<sequence>MAELLNNVEANSFSGDEGEVDCPDGHEHPDWTTMDLVVNFTVEQIFDLLFTDTSFFRSFLDSQGTTDIVLGEWSDTVDASGSKTRSNTFTIALHASFGPKTTPSCETQFIRKESKPGSFYCVDCESLNDPSLPYAENFYVWNRYCISRLTKSTSRVTVRSKICYRKSVFSLVKAIIDKNVRNGVNGYFKPLTEKLTQESEKVAANADQPRKKKRYTKHRNPPASRVTTHPSSGATGSDQLPPSVKQSTEVSAVRHKENHIHYIYSESHVCSADISGHV</sequence>
<dbReference type="Proteomes" id="UP000593567">
    <property type="component" value="Unassembled WGS sequence"/>
</dbReference>
<dbReference type="Pfam" id="PF16016">
    <property type="entry name" value="VASt"/>
    <property type="match status" value="1"/>
</dbReference>
<feature type="compositionally biased region" description="Basic residues" evidence="3">
    <location>
        <begin position="210"/>
        <end position="220"/>
    </location>
</feature>
<protein>
    <submittedName>
        <fullName evidence="5">GRAMD1B</fullName>
    </submittedName>
</protein>
<dbReference type="GO" id="GO:0032934">
    <property type="term" value="F:sterol binding"/>
    <property type="evidence" value="ECO:0007669"/>
    <property type="project" value="TreeGrafter"/>
</dbReference>
<dbReference type="InterPro" id="IPR031968">
    <property type="entry name" value="VASt"/>
</dbReference>
<evidence type="ECO:0000256" key="3">
    <source>
        <dbReference type="SAM" id="MobiDB-lite"/>
    </source>
</evidence>
<evidence type="ECO:0000256" key="1">
    <source>
        <dbReference type="ARBA" id="ARBA00004370"/>
    </source>
</evidence>
<proteinExistence type="predicted"/>
<comment type="subcellular location">
    <subcellularLocation>
        <location evidence="1">Membrane</location>
    </subcellularLocation>
</comment>
<reference evidence="5" key="1">
    <citation type="submission" date="2020-06" db="EMBL/GenBank/DDBJ databases">
        <title>Draft genome of Bugula neritina, a colonial animal packing powerful symbionts and potential medicines.</title>
        <authorList>
            <person name="Rayko M."/>
        </authorList>
    </citation>
    <scope>NUCLEOTIDE SEQUENCE [LARGE SCALE GENOMIC DNA]</scope>
    <source>
        <strain evidence="5">Kwan_BN1</strain>
    </source>
</reference>
<dbReference type="GO" id="GO:0005789">
    <property type="term" value="C:endoplasmic reticulum membrane"/>
    <property type="evidence" value="ECO:0007669"/>
    <property type="project" value="TreeGrafter"/>
</dbReference>
<dbReference type="EMBL" id="VXIV02002090">
    <property type="protein sequence ID" value="KAF6027435.1"/>
    <property type="molecule type" value="Genomic_DNA"/>
</dbReference>
<evidence type="ECO:0000313" key="6">
    <source>
        <dbReference type="Proteomes" id="UP000593567"/>
    </source>
</evidence>
<dbReference type="GO" id="GO:0140268">
    <property type="term" value="C:endoplasmic reticulum-plasma membrane contact site"/>
    <property type="evidence" value="ECO:0007669"/>
    <property type="project" value="TreeGrafter"/>
</dbReference>
<evidence type="ECO:0000313" key="5">
    <source>
        <dbReference type="EMBL" id="KAF6027435.1"/>
    </source>
</evidence>
<evidence type="ECO:0000259" key="4">
    <source>
        <dbReference type="PROSITE" id="PS51778"/>
    </source>
</evidence>
<dbReference type="GO" id="GO:0005886">
    <property type="term" value="C:plasma membrane"/>
    <property type="evidence" value="ECO:0007669"/>
    <property type="project" value="TreeGrafter"/>
</dbReference>
<comment type="caution">
    <text evidence="5">The sequence shown here is derived from an EMBL/GenBank/DDBJ whole genome shotgun (WGS) entry which is preliminary data.</text>
</comment>
<dbReference type="GO" id="GO:0032366">
    <property type="term" value="P:intracellular sterol transport"/>
    <property type="evidence" value="ECO:0007669"/>
    <property type="project" value="TreeGrafter"/>
</dbReference>
<feature type="region of interest" description="Disordered" evidence="3">
    <location>
        <begin position="198"/>
        <end position="251"/>
    </location>
</feature>
<dbReference type="PANTHER" id="PTHR23319:SF4">
    <property type="entry name" value="GRAM DOMAIN CONTAINING 1B, ISOFORM E"/>
    <property type="match status" value="1"/>
</dbReference>
<keyword evidence="6" id="KW-1185">Reference proteome</keyword>
<dbReference type="OrthoDB" id="2162691at2759"/>
<feature type="compositionally biased region" description="Polar residues" evidence="3">
    <location>
        <begin position="225"/>
        <end position="250"/>
    </location>
</feature>
<dbReference type="InterPro" id="IPR051482">
    <property type="entry name" value="Cholesterol_transport"/>
</dbReference>
<gene>
    <name evidence="5" type="ORF">EB796_014258</name>
</gene>